<evidence type="ECO:0000256" key="6">
    <source>
        <dbReference type="ARBA" id="ARBA00022729"/>
    </source>
</evidence>
<proteinExistence type="inferred from homology"/>
<dbReference type="PANTHER" id="PTHR10082:SF60">
    <property type="entry name" value="INTEGRIN BETA-PS"/>
    <property type="match status" value="1"/>
</dbReference>
<feature type="domain" description="Integrin beta subunit VWA" evidence="16">
    <location>
        <begin position="33"/>
        <end position="350"/>
    </location>
</feature>
<dbReference type="Gene3D" id="3.40.50.410">
    <property type="entry name" value="von Willebrand factor, type A domain"/>
    <property type="match status" value="1"/>
</dbReference>
<keyword evidence="13" id="KW-0325">Glycoprotein</keyword>
<evidence type="ECO:0000256" key="8">
    <source>
        <dbReference type="ARBA" id="ARBA00022889"/>
    </source>
</evidence>
<evidence type="ECO:0000256" key="10">
    <source>
        <dbReference type="ARBA" id="ARBA00023037"/>
    </source>
</evidence>
<feature type="signal peptide" evidence="15">
    <location>
        <begin position="1"/>
        <end position="22"/>
    </location>
</feature>
<evidence type="ECO:0000256" key="1">
    <source>
        <dbReference type="ARBA" id="ARBA00004251"/>
    </source>
</evidence>
<dbReference type="GeneID" id="587915"/>
<evidence type="ECO:0000256" key="11">
    <source>
        <dbReference type="ARBA" id="ARBA00023136"/>
    </source>
</evidence>
<dbReference type="FunFam" id="3.40.50.410:FF:000002">
    <property type="entry name" value="Integrin beta"/>
    <property type="match status" value="1"/>
</dbReference>
<evidence type="ECO:0000256" key="3">
    <source>
        <dbReference type="ARBA" id="ARBA00022475"/>
    </source>
</evidence>
<keyword evidence="8 14" id="KW-0130">Cell adhesion</keyword>
<comment type="similarity">
    <text evidence="2 14">Belongs to the integrin beta chain family.</text>
</comment>
<dbReference type="SUPFAM" id="SSF103575">
    <property type="entry name" value="Plexin repeat"/>
    <property type="match status" value="1"/>
</dbReference>
<keyword evidence="5 14" id="KW-0812">Transmembrane</keyword>
<keyword evidence="11" id="KW-0472">Membrane</keyword>
<evidence type="ECO:0000256" key="12">
    <source>
        <dbReference type="ARBA" id="ARBA00023157"/>
    </source>
</evidence>
<dbReference type="SUPFAM" id="SSF53300">
    <property type="entry name" value="vWA-like"/>
    <property type="match status" value="1"/>
</dbReference>
<keyword evidence="6 15" id="KW-0732">Signal</keyword>
<dbReference type="InterPro" id="IPR033760">
    <property type="entry name" value="Integrin_beta_N"/>
</dbReference>
<comment type="subcellular location">
    <subcellularLocation>
        <location evidence="1 14">Cell membrane</location>
        <topology evidence="1 14">Single-pass type I membrane protein</topology>
    </subcellularLocation>
</comment>
<evidence type="ECO:0000256" key="2">
    <source>
        <dbReference type="ARBA" id="ARBA00007449"/>
    </source>
</evidence>
<dbReference type="Proteomes" id="UP000007110">
    <property type="component" value="Unassembled WGS sequence"/>
</dbReference>
<dbReference type="Gene3D" id="3.30.1680.10">
    <property type="entry name" value="ligand-binding face of the semaphorins, domain 2"/>
    <property type="match status" value="1"/>
</dbReference>
<dbReference type="EnsemblMetazoa" id="XM_030990086">
    <property type="protein sequence ID" value="XP_030845946"/>
    <property type="gene ID" value="LOC587915"/>
</dbReference>
<accession>A0A7M7T117</accession>
<dbReference type="PRINTS" id="PR01186">
    <property type="entry name" value="INTEGRINB"/>
</dbReference>
<reference evidence="18" key="1">
    <citation type="submission" date="2015-02" db="EMBL/GenBank/DDBJ databases">
        <title>Genome sequencing for Strongylocentrotus purpuratus.</title>
        <authorList>
            <person name="Murali S."/>
            <person name="Liu Y."/>
            <person name="Vee V."/>
            <person name="English A."/>
            <person name="Wang M."/>
            <person name="Skinner E."/>
            <person name="Han Y."/>
            <person name="Muzny D.M."/>
            <person name="Worley K.C."/>
            <person name="Gibbs R.A."/>
        </authorList>
    </citation>
    <scope>NUCLEOTIDE SEQUENCE</scope>
</reference>
<dbReference type="InterPro" id="IPR036465">
    <property type="entry name" value="vWFA_dom_sf"/>
</dbReference>
<evidence type="ECO:0000256" key="13">
    <source>
        <dbReference type="ARBA" id="ARBA00023180"/>
    </source>
</evidence>
<dbReference type="InterPro" id="IPR002369">
    <property type="entry name" value="Integrin_bsu_VWA"/>
</dbReference>
<feature type="chain" id="PRO_5029835864" description="Integrin beta" evidence="15">
    <location>
        <begin position="23"/>
        <end position="351"/>
    </location>
</feature>
<organism evidence="17 18">
    <name type="scientific">Strongylocentrotus purpuratus</name>
    <name type="common">Purple sea urchin</name>
    <dbReference type="NCBI Taxonomy" id="7668"/>
    <lineage>
        <taxon>Eukaryota</taxon>
        <taxon>Metazoa</taxon>
        <taxon>Echinodermata</taxon>
        <taxon>Eleutherozoa</taxon>
        <taxon>Echinozoa</taxon>
        <taxon>Echinoidea</taxon>
        <taxon>Euechinoidea</taxon>
        <taxon>Echinacea</taxon>
        <taxon>Camarodonta</taxon>
        <taxon>Echinidea</taxon>
        <taxon>Strongylocentrotidae</taxon>
        <taxon>Strongylocentrotus</taxon>
    </lineage>
</organism>
<dbReference type="InterPro" id="IPR015812">
    <property type="entry name" value="Integrin_bsu"/>
</dbReference>
<dbReference type="InterPro" id="IPR015439">
    <property type="entry name" value="Integrin_b-2_sf"/>
</dbReference>
<evidence type="ECO:0000256" key="5">
    <source>
        <dbReference type="ARBA" id="ARBA00022692"/>
    </source>
</evidence>
<evidence type="ECO:0000259" key="16">
    <source>
        <dbReference type="SMART" id="SM00187"/>
    </source>
</evidence>
<keyword evidence="7" id="KW-0677">Repeat</keyword>
<evidence type="ECO:0000256" key="15">
    <source>
        <dbReference type="SAM" id="SignalP"/>
    </source>
</evidence>
<keyword evidence="12" id="KW-1015">Disulfide bond</keyword>
<dbReference type="RefSeq" id="XP_030845946.1">
    <property type="nucleotide sequence ID" value="XM_030990086.1"/>
</dbReference>
<reference evidence="17" key="2">
    <citation type="submission" date="2021-01" db="UniProtKB">
        <authorList>
            <consortium name="EnsemblMetazoa"/>
        </authorList>
    </citation>
    <scope>IDENTIFICATION</scope>
</reference>
<dbReference type="AlphaFoldDB" id="A0A7M7T117"/>
<keyword evidence="4" id="KW-0245">EGF-like domain</keyword>
<evidence type="ECO:0000256" key="14">
    <source>
        <dbReference type="RuleBase" id="RU000633"/>
    </source>
</evidence>
<dbReference type="SMART" id="SM00187">
    <property type="entry name" value="INB"/>
    <property type="match status" value="1"/>
</dbReference>
<keyword evidence="10 14" id="KW-0401">Integrin</keyword>
<dbReference type="GO" id="GO:0005886">
    <property type="term" value="C:plasma membrane"/>
    <property type="evidence" value="ECO:0007669"/>
    <property type="project" value="UniProtKB-SubCell"/>
</dbReference>
<dbReference type="Pfam" id="PF00362">
    <property type="entry name" value="Integrin_beta"/>
    <property type="match status" value="1"/>
</dbReference>
<evidence type="ECO:0000313" key="17">
    <source>
        <dbReference type="EnsemblMetazoa" id="XP_030845946"/>
    </source>
</evidence>
<dbReference type="Gene3D" id="6.20.50.10">
    <property type="match status" value="1"/>
</dbReference>
<name>A0A7M7T117_STRPU</name>
<evidence type="ECO:0000256" key="9">
    <source>
        <dbReference type="ARBA" id="ARBA00022989"/>
    </source>
</evidence>
<sequence length="351" mass="38678">MGVPWRVCMSVVFLTLVGYCSGQDSEECRLAVNCADCISVGPACGWCAQRDFFNASCDLSSTLLISNCSDVQNPEAYAVNITQNEELSNAGDAPLGQAVQVQPQEIHLTIRRGETATLRMNVRQAEDYPVDMYYLMDLSQSMKEDLETIRQLAGDLVDKMKELTRNFQVGFGSFVDKNIIPFASLKENGEVLLDCAPECEDPYLFKNGQTLTNSSELFGQTLGETGYSTSLDKPEAGLDALLQVAVCDEVVGWRDSARHLVVFLTDAPYHAAGDGRLGGIVTPNDGLCHVDPVTGEYMIDKLQDYPSLGHLSSLVREKDIIMMFVVGAEVQQTYRDILTFFPRVADWNTCS</sequence>
<keyword evidence="3" id="KW-1003">Cell membrane</keyword>
<dbReference type="PANTHER" id="PTHR10082">
    <property type="entry name" value="INTEGRIN BETA SUBUNIT"/>
    <property type="match status" value="1"/>
</dbReference>
<keyword evidence="9" id="KW-1133">Transmembrane helix</keyword>
<protein>
    <recommendedName>
        <fullName evidence="14">Integrin beta</fullName>
    </recommendedName>
</protein>
<dbReference type="GO" id="GO:0007229">
    <property type="term" value="P:integrin-mediated signaling pathway"/>
    <property type="evidence" value="ECO:0007669"/>
    <property type="project" value="UniProtKB-KW"/>
</dbReference>
<evidence type="ECO:0000256" key="4">
    <source>
        <dbReference type="ARBA" id="ARBA00022536"/>
    </source>
</evidence>
<keyword evidence="18" id="KW-1185">Reference proteome</keyword>
<dbReference type="Pfam" id="PF17205">
    <property type="entry name" value="PSI_integrin"/>
    <property type="match status" value="1"/>
</dbReference>
<evidence type="ECO:0000256" key="7">
    <source>
        <dbReference type="ARBA" id="ARBA00022737"/>
    </source>
</evidence>
<dbReference type="GO" id="GO:0007155">
    <property type="term" value="P:cell adhesion"/>
    <property type="evidence" value="ECO:0007669"/>
    <property type="project" value="UniProtKB-KW"/>
</dbReference>
<evidence type="ECO:0000313" key="18">
    <source>
        <dbReference type="Proteomes" id="UP000007110"/>
    </source>
</evidence>